<dbReference type="AlphaFoldDB" id="A0A2S7INH3"/>
<organism evidence="1 2">
    <name type="scientific">Siphonobacter curvatus</name>
    <dbReference type="NCBI Taxonomy" id="2094562"/>
    <lineage>
        <taxon>Bacteria</taxon>
        <taxon>Pseudomonadati</taxon>
        <taxon>Bacteroidota</taxon>
        <taxon>Cytophagia</taxon>
        <taxon>Cytophagales</taxon>
        <taxon>Cytophagaceae</taxon>
        <taxon>Siphonobacter</taxon>
    </lineage>
</organism>
<evidence type="ECO:0000313" key="1">
    <source>
        <dbReference type="EMBL" id="PQA59158.1"/>
    </source>
</evidence>
<dbReference type="Proteomes" id="UP000239590">
    <property type="component" value="Unassembled WGS sequence"/>
</dbReference>
<protein>
    <submittedName>
        <fullName evidence="1">Uncharacterized protein</fullName>
    </submittedName>
</protein>
<dbReference type="EMBL" id="PTRA01000001">
    <property type="protein sequence ID" value="PQA59158.1"/>
    <property type="molecule type" value="Genomic_DNA"/>
</dbReference>
<name>A0A2S7INH3_9BACT</name>
<accession>A0A2S7INH3</accession>
<dbReference type="OrthoDB" id="879730at2"/>
<gene>
    <name evidence="1" type="ORF">C5O19_05745</name>
</gene>
<sequence length="290" mass="33948">MIDFTLNGEAKQLPENWQEVRPDLLPDLLRLLFVEPENTFTQHHILRLTLGYSKKEWTKFCRIYFGAKVSEERKDTNSEMLAFLFGRLSWMWTESLTVQPVEFVEIEQVKHFLPEPFLKTTTYGELTDAYIHLRAFTDQLEPGETRLHLLLATICRPEQPGENYQLNPEWNGDKREPYNEHVAGVRAKAWQAVPLSVKIPILVYFVGSLKELMVSYEIYETETIDNVASEEEYPGQGFIKNQHLLAEKGVFGTMKETRQAGAHEVLLFLEEFKKDEEYKEKKRKEAENKK</sequence>
<reference evidence="2" key="1">
    <citation type="submission" date="2018-02" db="EMBL/GenBank/DDBJ databases">
        <title>Genome sequencing of Solimonas sp. HR-BB.</title>
        <authorList>
            <person name="Lee Y."/>
            <person name="Jeon C.O."/>
        </authorList>
    </citation>
    <scope>NUCLEOTIDE SEQUENCE [LARGE SCALE GENOMIC DNA]</scope>
    <source>
        <strain evidence="2">HR-U</strain>
    </source>
</reference>
<evidence type="ECO:0000313" key="2">
    <source>
        <dbReference type="Proteomes" id="UP000239590"/>
    </source>
</evidence>
<dbReference type="RefSeq" id="WP_104710440.1">
    <property type="nucleotide sequence ID" value="NZ_PTRA01000001.1"/>
</dbReference>
<comment type="caution">
    <text evidence="1">The sequence shown here is derived from an EMBL/GenBank/DDBJ whole genome shotgun (WGS) entry which is preliminary data.</text>
</comment>
<keyword evidence="2" id="KW-1185">Reference proteome</keyword>
<proteinExistence type="predicted"/>